<accession>A0A6J5PYD8</accession>
<organism evidence="1">
    <name type="scientific">uncultured Caudovirales phage</name>
    <dbReference type="NCBI Taxonomy" id="2100421"/>
    <lineage>
        <taxon>Viruses</taxon>
        <taxon>Duplodnaviria</taxon>
        <taxon>Heunggongvirae</taxon>
        <taxon>Uroviricota</taxon>
        <taxon>Caudoviricetes</taxon>
        <taxon>Peduoviridae</taxon>
        <taxon>Maltschvirus</taxon>
        <taxon>Maltschvirus maltsch</taxon>
    </lineage>
</organism>
<protein>
    <submittedName>
        <fullName evidence="1">Uncharacterized protein</fullName>
    </submittedName>
</protein>
<name>A0A6J5PYD8_9CAUD</name>
<proteinExistence type="predicted"/>
<reference evidence="1" key="1">
    <citation type="submission" date="2020-05" db="EMBL/GenBank/DDBJ databases">
        <authorList>
            <person name="Chiriac C."/>
            <person name="Salcher M."/>
            <person name="Ghai R."/>
            <person name="Kavagutti S V."/>
        </authorList>
    </citation>
    <scope>NUCLEOTIDE SEQUENCE</scope>
</reference>
<sequence>MKTIAIIFFALLSFSSISQVERIESTQLDSLIWKKINEYRITQSLSPFIVFEDSLMRKFCTRVAYGNFNRSLQRHSDSVGYWSNAECLYRYETSGSFFTNIISDRGEIDLELLAQKAVQGWIHSPTHEAAISRSNDGAATIVSIISIDRKNKSIKFDATFHSLDKSKTTFNGYVYPITKKGNR</sequence>
<evidence type="ECO:0000313" key="1">
    <source>
        <dbReference type="EMBL" id="CAB4175617.1"/>
    </source>
</evidence>
<gene>
    <name evidence="1" type="ORF">UFOVP972_280</name>
</gene>
<dbReference type="EMBL" id="LR796923">
    <property type="protein sequence ID" value="CAB4175617.1"/>
    <property type="molecule type" value="Genomic_DNA"/>
</dbReference>